<protein>
    <submittedName>
        <fullName evidence="3">NAD-dependent epimerase/dehydratase</fullName>
    </submittedName>
</protein>
<name>J3EU04_9EURY</name>
<organism evidence="3 4">
    <name type="scientific">Halogranum salarium B-1</name>
    <dbReference type="NCBI Taxonomy" id="1210908"/>
    <lineage>
        <taxon>Archaea</taxon>
        <taxon>Methanobacteriati</taxon>
        <taxon>Methanobacteriota</taxon>
        <taxon>Stenosarchaea group</taxon>
        <taxon>Halobacteria</taxon>
        <taxon>Halobacteriales</taxon>
        <taxon>Haloferacaceae</taxon>
    </lineage>
</organism>
<dbReference type="RefSeq" id="WP_009377632.1">
    <property type="nucleotide sequence ID" value="NZ_ALJD01000012.1"/>
</dbReference>
<comment type="caution">
    <text evidence="3">The sequence shown here is derived from an EMBL/GenBank/DDBJ whole genome shotgun (WGS) entry which is preliminary data.</text>
</comment>
<dbReference type="Proteomes" id="UP000007813">
    <property type="component" value="Unassembled WGS sequence"/>
</dbReference>
<dbReference type="SUPFAM" id="SSF51735">
    <property type="entry name" value="NAD(P)-binding Rossmann-fold domains"/>
    <property type="match status" value="1"/>
</dbReference>
<dbReference type="EMBL" id="ALJD01000012">
    <property type="protein sequence ID" value="EJN57732.1"/>
    <property type="molecule type" value="Genomic_DNA"/>
</dbReference>
<evidence type="ECO:0000313" key="4">
    <source>
        <dbReference type="Proteomes" id="UP000007813"/>
    </source>
</evidence>
<sequence>MTAVRRRRRDAVARFRGFKWLFAVRTGVMSECTSVVVTGALGGAGQWTVDGLLADGYDVVGLDQRLPADGGPDGADFFQVDLTDRGETAELLSTFEPDAVVHLAAIPDPTNHAGSRVFANNVLSTYNVLDAAGRAGARVVQASSESAYGFPFAQNLLVPDYLPIDESHPLRPEDPYGVSKVAGEALAGMTTRRYGVPVASIRPSWVQYPGAYQATANREAFDLDELAALPAGRSPSGGAGNFWSYIDVRDLVSMVSAALTADISGHEAYLCHAAENYLGVATSDLIDALYDDAPPCPVTGDDSAFTTVKAERELGWAPEHTWREAADADVAGPDFG</sequence>
<dbReference type="InterPro" id="IPR036291">
    <property type="entry name" value="NAD(P)-bd_dom_sf"/>
</dbReference>
<dbReference type="PANTHER" id="PTHR43000">
    <property type="entry name" value="DTDP-D-GLUCOSE 4,6-DEHYDRATASE-RELATED"/>
    <property type="match status" value="1"/>
</dbReference>
<dbReference type="eggNOG" id="arCOG01369">
    <property type="taxonomic scope" value="Archaea"/>
</dbReference>
<dbReference type="Gene3D" id="3.40.50.720">
    <property type="entry name" value="NAD(P)-binding Rossmann-like Domain"/>
    <property type="match status" value="1"/>
</dbReference>
<proteinExistence type="inferred from homology"/>
<dbReference type="AlphaFoldDB" id="J3EU04"/>
<comment type="similarity">
    <text evidence="1">Belongs to the NAD(P)-dependent epimerase/dehydratase family.</text>
</comment>
<dbReference type="InterPro" id="IPR001509">
    <property type="entry name" value="Epimerase_deHydtase"/>
</dbReference>
<evidence type="ECO:0000259" key="2">
    <source>
        <dbReference type="Pfam" id="PF01370"/>
    </source>
</evidence>
<gene>
    <name evidence="3" type="ORF">HSB1_40930</name>
</gene>
<accession>J3EU04</accession>
<dbReference type="Pfam" id="PF01370">
    <property type="entry name" value="Epimerase"/>
    <property type="match status" value="1"/>
</dbReference>
<evidence type="ECO:0000313" key="3">
    <source>
        <dbReference type="EMBL" id="EJN57732.1"/>
    </source>
</evidence>
<reference evidence="3 4" key="1">
    <citation type="journal article" date="2012" name="J. Bacteriol.">
        <title>Draft Genome Sequence of the Extremely Halophilic Archaeon Halogranum salarium B-1T.</title>
        <authorList>
            <person name="Kim K.K."/>
            <person name="Lee K.C."/>
            <person name="Lee J.S."/>
        </authorList>
    </citation>
    <scope>NUCLEOTIDE SEQUENCE [LARGE SCALE GENOMIC DNA]</scope>
    <source>
        <strain evidence="3 4">B-1</strain>
    </source>
</reference>
<feature type="domain" description="NAD-dependent epimerase/dehydratase" evidence="2">
    <location>
        <begin position="35"/>
        <end position="261"/>
    </location>
</feature>
<evidence type="ECO:0000256" key="1">
    <source>
        <dbReference type="ARBA" id="ARBA00007637"/>
    </source>
</evidence>
<dbReference type="PATRIC" id="fig|1210908.3.peg.3856"/>